<dbReference type="Proteomes" id="UP000679690">
    <property type="component" value="Unassembled WGS sequence"/>
</dbReference>
<keyword evidence="3" id="KW-1185">Reference proteome</keyword>
<accession>A0ABS3UXM9</accession>
<evidence type="ECO:0000313" key="2">
    <source>
        <dbReference type="EMBL" id="MBO3743324.1"/>
    </source>
</evidence>
<dbReference type="EMBL" id="JAGFNS010000037">
    <property type="protein sequence ID" value="MBO3743324.1"/>
    <property type="molecule type" value="Genomic_DNA"/>
</dbReference>
<name>A0ABS3UXM9_9ACTN</name>
<reference evidence="2 3" key="1">
    <citation type="submission" date="2021-03" db="EMBL/GenBank/DDBJ databases">
        <title>Actinoplanes flavus sp. nov., a novel actinomycete isolated from Coconut Palm rhizosphere soil.</title>
        <authorList>
            <person name="Luo X."/>
        </authorList>
    </citation>
    <scope>NUCLEOTIDE SEQUENCE [LARGE SCALE GENOMIC DNA]</scope>
    <source>
        <strain evidence="2 3">NEAU-H7</strain>
    </source>
</reference>
<evidence type="ECO:0000313" key="3">
    <source>
        <dbReference type="Proteomes" id="UP000679690"/>
    </source>
</evidence>
<sequence>MSDEDPFHRGPHHIGSHSLHPDTAQTSGMRRAEAISGATVGSRELWMGQPHVDHHPTRP</sequence>
<dbReference type="RefSeq" id="WP_208472574.1">
    <property type="nucleotide sequence ID" value="NZ_JAGFNS010000037.1"/>
</dbReference>
<protein>
    <submittedName>
        <fullName evidence="2">Uncharacterized protein</fullName>
    </submittedName>
</protein>
<proteinExistence type="predicted"/>
<gene>
    <name evidence="2" type="ORF">J5X75_38085</name>
</gene>
<organism evidence="2 3">
    <name type="scientific">Actinoplanes flavus</name>
    <dbReference type="NCBI Taxonomy" id="2820290"/>
    <lineage>
        <taxon>Bacteria</taxon>
        <taxon>Bacillati</taxon>
        <taxon>Actinomycetota</taxon>
        <taxon>Actinomycetes</taxon>
        <taxon>Micromonosporales</taxon>
        <taxon>Micromonosporaceae</taxon>
        <taxon>Actinoplanes</taxon>
    </lineage>
</organism>
<comment type="caution">
    <text evidence="2">The sequence shown here is derived from an EMBL/GenBank/DDBJ whole genome shotgun (WGS) entry which is preliminary data.</text>
</comment>
<evidence type="ECO:0000256" key="1">
    <source>
        <dbReference type="SAM" id="MobiDB-lite"/>
    </source>
</evidence>
<feature type="region of interest" description="Disordered" evidence="1">
    <location>
        <begin position="1"/>
        <end position="59"/>
    </location>
</feature>